<keyword evidence="5" id="KW-1185">Reference proteome</keyword>
<comment type="caution">
    <text evidence="4">The sequence shown here is derived from an EMBL/GenBank/DDBJ whole genome shotgun (WGS) entry which is preliminary data.</text>
</comment>
<dbReference type="Gene3D" id="3.90.25.10">
    <property type="entry name" value="UDP-galactose 4-epimerase, domain 1"/>
    <property type="match status" value="1"/>
</dbReference>
<evidence type="ECO:0000313" key="5">
    <source>
        <dbReference type="Proteomes" id="UP001375240"/>
    </source>
</evidence>
<dbReference type="CDD" id="cd05251">
    <property type="entry name" value="NmrA_like_SDR_a"/>
    <property type="match status" value="1"/>
</dbReference>
<dbReference type="PANTHER" id="PTHR42748">
    <property type="entry name" value="NITROGEN METABOLITE REPRESSION PROTEIN NMRA FAMILY MEMBER"/>
    <property type="match status" value="1"/>
</dbReference>
<name>A0AAV9UGJ3_9PEZI</name>
<reference evidence="4 5" key="1">
    <citation type="submission" date="2019-10" db="EMBL/GenBank/DDBJ databases">
        <authorList>
            <person name="Palmer J.M."/>
        </authorList>
    </citation>
    <scope>NUCLEOTIDE SEQUENCE [LARGE SCALE GENOMIC DNA]</scope>
    <source>
        <strain evidence="4 5">TWF696</strain>
    </source>
</reference>
<evidence type="ECO:0000259" key="3">
    <source>
        <dbReference type="Pfam" id="PF05368"/>
    </source>
</evidence>
<dbReference type="Gene3D" id="3.40.50.720">
    <property type="entry name" value="NAD(P)-binding Rossmann-like Domain"/>
    <property type="match status" value="1"/>
</dbReference>
<dbReference type="SUPFAM" id="SSF51735">
    <property type="entry name" value="NAD(P)-binding Rossmann-fold domains"/>
    <property type="match status" value="1"/>
</dbReference>
<dbReference type="GO" id="GO:0005634">
    <property type="term" value="C:nucleus"/>
    <property type="evidence" value="ECO:0007669"/>
    <property type="project" value="TreeGrafter"/>
</dbReference>
<comment type="similarity">
    <text evidence="1">Belongs to the NmrA-type oxidoreductase family.</text>
</comment>
<dbReference type="EMBL" id="JAVHNQ010000007">
    <property type="protein sequence ID" value="KAK6341484.1"/>
    <property type="molecule type" value="Genomic_DNA"/>
</dbReference>
<dbReference type="PANTHER" id="PTHR42748:SF31">
    <property type="entry name" value="NMRA-LIKE DOMAIN-CONTAINING PROTEIN-RELATED"/>
    <property type="match status" value="1"/>
</dbReference>
<proteinExistence type="inferred from homology"/>
<dbReference type="Proteomes" id="UP001375240">
    <property type="component" value="Unassembled WGS sequence"/>
</dbReference>
<dbReference type="InterPro" id="IPR051164">
    <property type="entry name" value="NmrA-like_oxidored"/>
</dbReference>
<dbReference type="InterPro" id="IPR036291">
    <property type="entry name" value="NAD(P)-bd_dom_sf"/>
</dbReference>
<evidence type="ECO:0000256" key="1">
    <source>
        <dbReference type="ARBA" id="ARBA00006328"/>
    </source>
</evidence>
<accession>A0AAV9UGJ3</accession>
<gene>
    <name evidence="4" type="ORF">TWF696_008557</name>
</gene>
<evidence type="ECO:0000313" key="4">
    <source>
        <dbReference type="EMBL" id="KAK6341484.1"/>
    </source>
</evidence>
<protein>
    <recommendedName>
        <fullName evidence="3">NmrA-like domain-containing protein</fullName>
    </recommendedName>
</protein>
<evidence type="ECO:0000256" key="2">
    <source>
        <dbReference type="ARBA" id="ARBA00022857"/>
    </source>
</evidence>
<dbReference type="Pfam" id="PF05368">
    <property type="entry name" value="NmrA"/>
    <property type="match status" value="1"/>
</dbReference>
<keyword evidence="2" id="KW-0521">NADP</keyword>
<dbReference type="AlphaFoldDB" id="A0AAV9UGJ3"/>
<feature type="domain" description="NmrA-like" evidence="3">
    <location>
        <begin position="5"/>
        <end position="294"/>
    </location>
</feature>
<sequence length="321" mass="35608">MTTPKLLTVFGATGNQGGSVIEHILAHPVLSKEYTLRGVTRSTTSDKAKALTQKGVEMVSGDLNDYDSVSKAVAGSHTVFAVTNYWENPPSKEREVSQGKRIADASKEHNIKQLIFSNLPNVAALSNGKYPNVHHFDGKAEIGAYIASLSIPHVNIIAGVFYQNLLTMLRKNPEGEGYIFAQPLPSTTGYPWFNPSRDTGAYVAGALLQPEIFRVSDPVNIAEAAGFWSGEDVVRVFKEVTGKEAAYVQLEESVFVGFLPTKELGQEMLENMFLVRDYGYYGPTVEASYKAVEDGIQRFFEPKGERPQRLEQWFRENKDKF</sequence>
<dbReference type="InterPro" id="IPR008030">
    <property type="entry name" value="NmrA-like"/>
</dbReference>
<organism evidence="4 5">
    <name type="scientific">Orbilia brochopaga</name>
    <dbReference type="NCBI Taxonomy" id="3140254"/>
    <lineage>
        <taxon>Eukaryota</taxon>
        <taxon>Fungi</taxon>
        <taxon>Dikarya</taxon>
        <taxon>Ascomycota</taxon>
        <taxon>Pezizomycotina</taxon>
        <taxon>Orbiliomycetes</taxon>
        <taxon>Orbiliales</taxon>
        <taxon>Orbiliaceae</taxon>
        <taxon>Orbilia</taxon>
    </lineage>
</organism>